<sequence>MLRNLPRTARDASPQESPHSSLWGIVARYEVAPVEQAGEEVKCALSMLLCTQHWSRWGHRVIIWYGNTCGDDLITNRPTGPRSCHTLSTGGQSALAEGSCAPGVTQTTCSRAASGMFGSWAGVVPHDLLSFLSQMSTTDTYDTSMQMCRGPQDLPLGVFRSRQKGLFHMSFHIACCL</sequence>
<reference evidence="1" key="1">
    <citation type="submission" date="2021-05" db="EMBL/GenBank/DDBJ databases">
        <authorList>
            <person name="Pan Q."/>
            <person name="Jouanno E."/>
            <person name="Zahm M."/>
            <person name="Klopp C."/>
            <person name="Cabau C."/>
            <person name="Louis A."/>
            <person name="Berthelot C."/>
            <person name="Parey E."/>
            <person name="Roest Crollius H."/>
            <person name="Montfort J."/>
            <person name="Robinson-Rechavi M."/>
            <person name="Bouchez O."/>
            <person name="Lampietro C."/>
            <person name="Lopez Roques C."/>
            <person name="Donnadieu C."/>
            <person name="Postlethwait J."/>
            <person name="Bobe J."/>
            <person name="Dillon D."/>
            <person name="Chandos A."/>
            <person name="von Hippel F."/>
            <person name="Guiguen Y."/>
        </authorList>
    </citation>
    <scope>NUCLEOTIDE SEQUENCE</scope>
    <source>
        <strain evidence="1">YG-Jan2019</strain>
    </source>
</reference>
<dbReference type="Proteomes" id="UP001157502">
    <property type="component" value="Chromosome 34"/>
</dbReference>
<organism evidence="1 2">
    <name type="scientific">Dallia pectoralis</name>
    <name type="common">Alaska blackfish</name>
    <dbReference type="NCBI Taxonomy" id="75939"/>
    <lineage>
        <taxon>Eukaryota</taxon>
        <taxon>Metazoa</taxon>
        <taxon>Chordata</taxon>
        <taxon>Craniata</taxon>
        <taxon>Vertebrata</taxon>
        <taxon>Euteleostomi</taxon>
        <taxon>Actinopterygii</taxon>
        <taxon>Neopterygii</taxon>
        <taxon>Teleostei</taxon>
        <taxon>Protacanthopterygii</taxon>
        <taxon>Esociformes</taxon>
        <taxon>Umbridae</taxon>
        <taxon>Dallia</taxon>
    </lineage>
</organism>
<accession>A0ACC2F4V8</accession>
<name>A0ACC2F4V8_DALPE</name>
<comment type="caution">
    <text evidence="1">The sequence shown here is derived from an EMBL/GenBank/DDBJ whole genome shotgun (WGS) entry which is preliminary data.</text>
</comment>
<evidence type="ECO:0000313" key="1">
    <source>
        <dbReference type="EMBL" id="KAJ7986382.1"/>
    </source>
</evidence>
<protein>
    <submittedName>
        <fullName evidence="1">Uncharacterized protein</fullName>
    </submittedName>
</protein>
<dbReference type="EMBL" id="CM055761">
    <property type="protein sequence ID" value="KAJ7986382.1"/>
    <property type="molecule type" value="Genomic_DNA"/>
</dbReference>
<proteinExistence type="predicted"/>
<keyword evidence="2" id="KW-1185">Reference proteome</keyword>
<gene>
    <name evidence="1" type="ORF">DPEC_G00339330</name>
</gene>
<evidence type="ECO:0000313" key="2">
    <source>
        <dbReference type="Proteomes" id="UP001157502"/>
    </source>
</evidence>